<feature type="region of interest" description="Disordered" evidence="1">
    <location>
        <begin position="46"/>
        <end position="136"/>
    </location>
</feature>
<feature type="compositionally biased region" description="Basic residues" evidence="1">
    <location>
        <begin position="360"/>
        <end position="383"/>
    </location>
</feature>
<feature type="compositionally biased region" description="Basic and acidic residues" evidence="1">
    <location>
        <begin position="103"/>
        <end position="128"/>
    </location>
</feature>
<reference evidence="3" key="1">
    <citation type="submission" date="2025-08" db="UniProtKB">
        <authorList>
            <consortium name="RefSeq"/>
        </authorList>
    </citation>
    <scope>IDENTIFICATION</scope>
</reference>
<feature type="region of interest" description="Disordered" evidence="1">
    <location>
        <begin position="331"/>
        <end position="390"/>
    </location>
</feature>
<evidence type="ECO:0000313" key="3">
    <source>
        <dbReference type="RefSeq" id="XP_026675691.1"/>
    </source>
</evidence>
<feature type="compositionally biased region" description="Basic and acidic residues" evidence="1">
    <location>
        <begin position="331"/>
        <end position="359"/>
    </location>
</feature>
<dbReference type="PaxDb" id="121845-A0A3Q0IHM0"/>
<dbReference type="KEGG" id="dci:103524508"/>
<gene>
    <name evidence="3" type="primary">LOC103524508</name>
</gene>
<evidence type="ECO:0000313" key="2">
    <source>
        <dbReference type="Proteomes" id="UP000079169"/>
    </source>
</evidence>
<dbReference type="AlphaFoldDB" id="A0A3Q0IHM0"/>
<evidence type="ECO:0000256" key="1">
    <source>
        <dbReference type="SAM" id="MobiDB-lite"/>
    </source>
</evidence>
<keyword evidence="2" id="KW-1185">Reference proteome</keyword>
<feature type="compositionally biased region" description="Polar residues" evidence="1">
    <location>
        <begin position="46"/>
        <end position="57"/>
    </location>
</feature>
<dbReference type="Proteomes" id="UP000079169">
    <property type="component" value="Unplaced"/>
</dbReference>
<feature type="compositionally biased region" description="Low complexity" evidence="1">
    <location>
        <begin position="73"/>
        <end position="86"/>
    </location>
</feature>
<feature type="compositionally biased region" description="Basic and acidic residues" evidence="1">
    <location>
        <begin position="58"/>
        <end position="72"/>
    </location>
</feature>
<dbReference type="RefSeq" id="XP_026675691.1">
    <property type="nucleotide sequence ID" value="XM_026819890.1"/>
</dbReference>
<protein>
    <submittedName>
        <fullName evidence="3">Uncharacterized protein</fullName>
    </submittedName>
</protein>
<name>A0A3Q0IHM0_DIACI</name>
<proteinExistence type="predicted"/>
<sequence length="390" mass="44773">MSSLHDQLGKSKAKSNVKIAAIFAGIPSSLLCWSLVVVTKSFSSVTDQLGKSKTKSNVSHDKANDNLKEHLTKSSTSTTPCPTTDKSSTRYETPTTNPTLYESRAENEINQDRKEVTEKETNDEKENPNSKPTWPDIFKNEYEKLFWNAENIYDEEMSDEDDEDEENYFSEYQWDEEDKSVNNNVNSLNSDEDASKASKTNVNRKENRENINISKASRVNNVNNGVNNKYEFVHFLNSAITSTVRTVVTNVTNHNDVQKDNGDNTGARDDNWPNFSYHRVTVNPKEKFKNLSKAFIVVSEISPKHNETITKSNENSIQNHSHETHMKVLQRGEDSVRKESVAESETSLHSRGDTHLKEKIFRHHWRDKPKHSKRRHHRTHSHHVTPSPDY</sequence>
<dbReference type="GeneID" id="103524508"/>
<feature type="region of interest" description="Disordered" evidence="1">
    <location>
        <begin position="172"/>
        <end position="211"/>
    </location>
</feature>
<accession>A0A3Q0IHM0</accession>
<feature type="compositionally biased region" description="Polar residues" evidence="1">
    <location>
        <begin position="90"/>
        <end position="100"/>
    </location>
</feature>
<organism evidence="2 3">
    <name type="scientific">Diaphorina citri</name>
    <name type="common">Asian citrus psyllid</name>
    <dbReference type="NCBI Taxonomy" id="121845"/>
    <lineage>
        <taxon>Eukaryota</taxon>
        <taxon>Metazoa</taxon>
        <taxon>Ecdysozoa</taxon>
        <taxon>Arthropoda</taxon>
        <taxon>Hexapoda</taxon>
        <taxon>Insecta</taxon>
        <taxon>Pterygota</taxon>
        <taxon>Neoptera</taxon>
        <taxon>Paraneoptera</taxon>
        <taxon>Hemiptera</taxon>
        <taxon>Sternorrhyncha</taxon>
        <taxon>Psylloidea</taxon>
        <taxon>Psyllidae</taxon>
        <taxon>Diaphorininae</taxon>
        <taxon>Diaphorina</taxon>
    </lineage>
</organism>